<evidence type="ECO:0000256" key="6">
    <source>
        <dbReference type="PIRSR" id="PIRSR008129-1"/>
    </source>
</evidence>
<comment type="similarity">
    <text evidence="2">Belongs to the noggin family.</text>
</comment>
<keyword evidence="6" id="KW-1015">Disulfide bond</keyword>
<feature type="signal peptide" evidence="7">
    <location>
        <begin position="1"/>
        <end position="25"/>
    </location>
</feature>
<feature type="disulfide bond" evidence="6">
    <location>
        <begin position="161"/>
        <end position="198"/>
    </location>
</feature>
<feature type="disulfide bond" evidence="6">
    <location>
        <begin position="190"/>
        <end position="237"/>
    </location>
</feature>
<dbReference type="STRING" id="158441.A0A226EHE3"/>
<dbReference type="GO" id="GO:0045596">
    <property type="term" value="P:negative regulation of cell differentiation"/>
    <property type="evidence" value="ECO:0007669"/>
    <property type="project" value="InterPro"/>
</dbReference>
<feature type="disulfide bond" evidence="6">
    <location>
        <begin position="213"/>
        <end position="222"/>
    </location>
</feature>
<gene>
    <name evidence="8" type="ORF">Fcan01_09917</name>
</gene>
<comment type="caution">
    <text evidence="8">The sequence shown here is derived from an EMBL/GenBank/DDBJ whole genome shotgun (WGS) entry which is preliminary data.</text>
</comment>
<dbReference type="PANTHER" id="PTHR10494">
    <property type="entry name" value="BONE MORPHOGENETIC PROTEIN INHIBITOR, NOGGIN"/>
    <property type="match status" value="1"/>
</dbReference>
<reference evidence="8 9" key="1">
    <citation type="submission" date="2015-12" db="EMBL/GenBank/DDBJ databases">
        <title>The genome of Folsomia candida.</title>
        <authorList>
            <person name="Faddeeva A."/>
            <person name="Derks M.F."/>
            <person name="Anvar Y."/>
            <person name="Smit S."/>
            <person name="Van Straalen N."/>
            <person name="Roelofs D."/>
        </authorList>
    </citation>
    <scope>NUCLEOTIDE SEQUENCE [LARGE SCALE GENOMIC DNA]</scope>
    <source>
        <strain evidence="8 9">VU population</strain>
        <tissue evidence="8">Whole body</tissue>
    </source>
</reference>
<evidence type="ECO:0000256" key="7">
    <source>
        <dbReference type="SAM" id="SignalP"/>
    </source>
</evidence>
<keyword evidence="3" id="KW-0217">Developmental protein</keyword>
<evidence type="ECO:0000256" key="1">
    <source>
        <dbReference type="ARBA" id="ARBA00004613"/>
    </source>
</evidence>
<accession>A0A226EHE3</accession>
<dbReference type="OrthoDB" id="5950649at2759"/>
<organism evidence="8 9">
    <name type="scientific">Folsomia candida</name>
    <name type="common">Springtail</name>
    <dbReference type="NCBI Taxonomy" id="158441"/>
    <lineage>
        <taxon>Eukaryota</taxon>
        <taxon>Metazoa</taxon>
        <taxon>Ecdysozoa</taxon>
        <taxon>Arthropoda</taxon>
        <taxon>Hexapoda</taxon>
        <taxon>Collembola</taxon>
        <taxon>Entomobryomorpha</taxon>
        <taxon>Isotomoidea</taxon>
        <taxon>Isotomidae</taxon>
        <taxon>Proisotominae</taxon>
        <taxon>Folsomia</taxon>
    </lineage>
</organism>
<evidence type="ECO:0000313" key="9">
    <source>
        <dbReference type="Proteomes" id="UP000198287"/>
    </source>
</evidence>
<dbReference type="PIRSF" id="PIRSF008129">
    <property type="entry name" value="Noggin"/>
    <property type="match status" value="1"/>
</dbReference>
<evidence type="ECO:0000256" key="2">
    <source>
        <dbReference type="ARBA" id="ARBA00007480"/>
    </source>
</evidence>
<dbReference type="InterPro" id="IPR029034">
    <property type="entry name" value="Cystine-knot_cytokine"/>
</dbReference>
<keyword evidence="5 7" id="KW-0732">Signal</keyword>
<dbReference type="AlphaFoldDB" id="A0A226EHE3"/>
<keyword evidence="9" id="KW-1185">Reference proteome</keyword>
<dbReference type="Gene3D" id="1.10.287.520">
    <property type="entry name" value="Helix hairpin bin"/>
    <property type="match status" value="1"/>
</dbReference>
<protein>
    <submittedName>
        <fullName evidence="8">Noggin-2</fullName>
    </submittedName>
</protein>
<dbReference type="PANTHER" id="PTHR10494:SF6">
    <property type="entry name" value="NOGGIN"/>
    <property type="match status" value="1"/>
</dbReference>
<dbReference type="Pfam" id="PF05806">
    <property type="entry name" value="Noggin"/>
    <property type="match status" value="1"/>
</dbReference>
<evidence type="ECO:0000256" key="3">
    <source>
        <dbReference type="ARBA" id="ARBA00022473"/>
    </source>
</evidence>
<keyword evidence="4" id="KW-0964">Secreted</keyword>
<dbReference type="OMA" id="CMAERSC"/>
<evidence type="ECO:0000256" key="4">
    <source>
        <dbReference type="ARBA" id="ARBA00022525"/>
    </source>
</evidence>
<name>A0A226EHE3_FOLCA</name>
<evidence type="ECO:0000256" key="5">
    <source>
        <dbReference type="ARBA" id="ARBA00022729"/>
    </source>
</evidence>
<dbReference type="GO" id="GO:0009953">
    <property type="term" value="P:dorsal/ventral pattern formation"/>
    <property type="evidence" value="ECO:0007669"/>
    <property type="project" value="TreeGrafter"/>
</dbReference>
<dbReference type="InterPro" id="IPR008717">
    <property type="entry name" value="Noggin"/>
</dbReference>
<dbReference type="Proteomes" id="UP000198287">
    <property type="component" value="Unassembled WGS sequence"/>
</dbReference>
<dbReference type="Gene3D" id="2.10.90.10">
    <property type="entry name" value="Cystine-knot cytokines"/>
    <property type="match status" value="1"/>
</dbReference>
<dbReference type="GO" id="GO:0005615">
    <property type="term" value="C:extracellular space"/>
    <property type="evidence" value="ECO:0007669"/>
    <property type="project" value="TreeGrafter"/>
</dbReference>
<proteinExistence type="inferred from homology"/>
<dbReference type="SUPFAM" id="SSF57501">
    <property type="entry name" value="Cystine-knot cytokines"/>
    <property type="match status" value="1"/>
</dbReference>
<dbReference type="EMBL" id="LNIX01000004">
    <property type="protein sequence ID" value="OXA56537.1"/>
    <property type="molecule type" value="Genomic_DNA"/>
</dbReference>
<sequence>MKLVFVTGVVVQFLTFLLFEVDTNQHHVKSGGGDQYLMRPRPAKGFLAVTKLQEVPGSKYDPKPEDLDVRQLRIKMGKNFDPEVMSIRKPHDLASHPNGTVKFPFKRNKKGRLVPTGEIPKAIKKLQYGALSLPDGTKLRTRLNPKLRRKLVQFLWAYTSCPVYEKWRDLGSRFWPRWLKEGHCYTERSCSIPPGMSCKPSAAEYKILLRWHCQDYDKAKKCRWAVIRHPIVTACSCECSNKVSNDDYDEDDF</sequence>
<dbReference type="GO" id="GO:0030514">
    <property type="term" value="P:negative regulation of BMP signaling pathway"/>
    <property type="evidence" value="ECO:0007669"/>
    <property type="project" value="InterPro"/>
</dbReference>
<evidence type="ECO:0000313" key="8">
    <source>
        <dbReference type="EMBL" id="OXA56537.1"/>
    </source>
</evidence>
<feature type="chain" id="PRO_5012963109" evidence="7">
    <location>
        <begin position="26"/>
        <end position="253"/>
    </location>
</feature>
<feature type="disulfide bond" evidence="6">
    <location>
        <begin position="184"/>
        <end position="235"/>
    </location>
</feature>
<comment type="subcellular location">
    <subcellularLocation>
        <location evidence="1">Secreted</location>
    </subcellularLocation>
</comment>